<evidence type="ECO:0000313" key="3">
    <source>
        <dbReference type="EMBL" id="PNH06424.1"/>
    </source>
</evidence>
<feature type="region of interest" description="Disordered" evidence="1">
    <location>
        <begin position="159"/>
        <end position="196"/>
    </location>
</feature>
<feature type="compositionally biased region" description="Low complexity" evidence="1">
    <location>
        <begin position="181"/>
        <end position="190"/>
    </location>
</feature>
<dbReference type="OrthoDB" id="419711at2759"/>
<keyword evidence="2" id="KW-0812">Transmembrane</keyword>
<feature type="transmembrane region" description="Helical" evidence="2">
    <location>
        <begin position="124"/>
        <end position="143"/>
    </location>
</feature>
<gene>
    <name evidence="3" type="ORF">TSOC_007187</name>
</gene>
<dbReference type="EMBL" id="PGGS01000237">
    <property type="protein sequence ID" value="PNH06424.1"/>
    <property type="molecule type" value="Genomic_DNA"/>
</dbReference>
<evidence type="ECO:0000313" key="4">
    <source>
        <dbReference type="Proteomes" id="UP000236333"/>
    </source>
</evidence>
<dbReference type="PANTHER" id="PTHR12242">
    <property type="entry name" value="OS02G0130600 PROTEIN-RELATED"/>
    <property type="match status" value="1"/>
</dbReference>
<comment type="caution">
    <text evidence="3">The sequence shown here is derived from an EMBL/GenBank/DDBJ whole genome shotgun (WGS) entry which is preliminary data.</text>
</comment>
<accession>A0A2J8A1N7</accession>
<keyword evidence="2" id="KW-1133">Transmembrane helix</keyword>
<dbReference type="Proteomes" id="UP000236333">
    <property type="component" value="Unassembled WGS sequence"/>
</dbReference>
<keyword evidence="4" id="KW-1185">Reference proteome</keyword>
<name>A0A2J8A1N7_9CHLO</name>
<evidence type="ECO:0000256" key="2">
    <source>
        <dbReference type="SAM" id="Phobius"/>
    </source>
</evidence>
<keyword evidence="2" id="KW-0472">Membrane</keyword>
<evidence type="ECO:0000256" key="1">
    <source>
        <dbReference type="SAM" id="MobiDB-lite"/>
    </source>
</evidence>
<protein>
    <submittedName>
        <fullName evidence="3">Uncharacterized protein</fullName>
    </submittedName>
</protein>
<reference evidence="3 4" key="1">
    <citation type="journal article" date="2017" name="Mol. Biol. Evol.">
        <title>The 4-celled Tetrabaena socialis nuclear genome reveals the essential components for genetic control of cell number at the origin of multicellularity in the volvocine lineage.</title>
        <authorList>
            <person name="Featherston J."/>
            <person name="Arakaki Y."/>
            <person name="Hanschen E.R."/>
            <person name="Ferris P.J."/>
            <person name="Michod R.E."/>
            <person name="Olson B.J.S.C."/>
            <person name="Nozaki H."/>
            <person name="Durand P.M."/>
        </authorList>
    </citation>
    <scope>NUCLEOTIDE SEQUENCE [LARGE SCALE GENOMIC DNA]</scope>
    <source>
        <strain evidence="3 4">NIES-571</strain>
    </source>
</reference>
<feature type="transmembrane region" description="Helical" evidence="2">
    <location>
        <begin position="245"/>
        <end position="265"/>
    </location>
</feature>
<feature type="transmembrane region" description="Helical" evidence="2">
    <location>
        <begin position="12"/>
        <end position="31"/>
    </location>
</feature>
<feature type="transmembrane region" description="Helical" evidence="2">
    <location>
        <begin position="277"/>
        <end position="300"/>
    </location>
</feature>
<dbReference type="GO" id="GO:0016020">
    <property type="term" value="C:membrane"/>
    <property type="evidence" value="ECO:0007669"/>
    <property type="project" value="TreeGrafter"/>
</dbReference>
<organism evidence="3 4">
    <name type="scientific">Tetrabaena socialis</name>
    <dbReference type="NCBI Taxonomy" id="47790"/>
    <lineage>
        <taxon>Eukaryota</taxon>
        <taxon>Viridiplantae</taxon>
        <taxon>Chlorophyta</taxon>
        <taxon>core chlorophytes</taxon>
        <taxon>Chlorophyceae</taxon>
        <taxon>CS clade</taxon>
        <taxon>Chlamydomonadales</taxon>
        <taxon>Tetrabaenaceae</taxon>
        <taxon>Tetrabaena</taxon>
    </lineage>
</organism>
<feature type="compositionally biased region" description="Low complexity" evidence="1">
    <location>
        <begin position="159"/>
        <end position="174"/>
    </location>
</feature>
<feature type="transmembrane region" description="Helical" evidence="2">
    <location>
        <begin position="209"/>
        <end position="233"/>
    </location>
</feature>
<dbReference type="AlphaFoldDB" id="A0A2J8A1N7"/>
<sequence length="362" mass="39072">MDRLLELASSPAAQSHAVLALTGITSAYVALARPTLSRRRRGRPAPASSSASCPAAAAAGADASGADASGTSPAATLAEAGTSAAVSTGALLAFRAVMAIYIVAMGARQMARVGPYVFKFYTIWNWWLLGLYFALAATASFICSRVEAQAAAAAAARATAPPATAPPAGETDAPTPHPRPQRSQQPLQQPQQPPPQLLRSTGLSRACHALFLVNTATVIIVDVVCWAVLYPMLARGPQTPEIQRMIQRLLLTFTSYNQHGLNALYIFTDLFLNRHRFAFHAVGPIGLWSLLFALWSHVWHYKTGKWLYPFLDTSKSWAPAAYFGLYVVHWLAFGLVGLLYGVKAALYGRVERRRAARRLKAE</sequence>
<proteinExistence type="predicted"/>
<feature type="transmembrane region" description="Helical" evidence="2">
    <location>
        <begin position="320"/>
        <end position="342"/>
    </location>
</feature>
<feature type="transmembrane region" description="Helical" evidence="2">
    <location>
        <begin position="84"/>
        <end position="104"/>
    </location>
</feature>